<accession>A0AAV7SJE0</accession>
<reference evidence="2" key="1">
    <citation type="journal article" date="2022" name="bioRxiv">
        <title>Sequencing and chromosome-scale assembly of the giantPleurodeles waltlgenome.</title>
        <authorList>
            <person name="Brown T."/>
            <person name="Elewa A."/>
            <person name="Iarovenko S."/>
            <person name="Subramanian E."/>
            <person name="Araus A.J."/>
            <person name="Petzold A."/>
            <person name="Susuki M."/>
            <person name="Suzuki K.-i.T."/>
            <person name="Hayashi T."/>
            <person name="Toyoda A."/>
            <person name="Oliveira C."/>
            <person name="Osipova E."/>
            <person name="Leigh N.D."/>
            <person name="Simon A."/>
            <person name="Yun M.H."/>
        </authorList>
    </citation>
    <scope>NUCLEOTIDE SEQUENCE</scope>
    <source>
        <strain evidence="2">20211129_DDA</strain>
        <tissue evidence="2">Liver</tissue>
    </source>
</reference>
<dbReference type="AlphaFoldDB" id="A0AAV7SJE0"/>
<proteinExistence type="predicted"/>
<dbReference type="Proteomes" id="UP001066276">
    <property type="component" value="Chromosome 4_2"/>
</dbReference>
<organism evidence="2 3">
    <name type="scientific">Pleurodeles waltl</name>
    <name type="common">Iberian ribbed newt</name>
    <dbReference type="NCBI Taxonomy" id="8319"/>
    <lineage>
        <taxon>Eukaryota</taxon>
        <taxon>Metazoa</taxon>
        <taxon>Chordata</taxon>
        <taxon>Craniata</taxon>
        <taxon>Vertebrata</taxon>
        <taxon>Euteleostomi</taxon>
        <taxon>Amphibia</taxon>
        <taxon>Batrachia</taxon>
        <taxon>Caudata</taxon>
        <taxon>Salamandroidea</taxon>
        <taxon>Salamandridae</taxon>
        <taxon>Pleurodelinae</taxon>
        <taxon>Pleurodeles</taxon>
    </lineage>
</organism>
<feature type="region of interest" description="Disordered" evidence="1">
    <location>
        <begin position="69"/>
        <end position="118"/>
    </location>
</feature>
<evidence type="ECO:0000313" key="2">
    <source>
        <dbReference type="EMBL" id="KAJ1164203.1"/>
    </source>
</evidence>
<keyword evidence="3" id="KW-1185">Reference proteome</keyword>
<evidence type="ECO:0000256" key="1">
    <source>
        <dbReference type="SAM" id="MobiDB-lite"/>
    </source>
</evidence>
<name>A0AAV7SJE0_PLEWA</name>
<sequence length="118" mass="13062">MGTVSHIWCNQLEADHSLAVQDGPVIISTRALPTTLLTAVYQSVTSPGAHADEDPPRCPRNVRYRYYMQGPKAGHTGKSKDRLPYWSRPPRKASGHQFLKASRDASQKPPALRAKANK</sequence>
<protein>
    <submittedName>
        <fullName evidence="2">Uncharacterized protein</fullName>
    </submittedName>
</protein>
<dbReference type="EMBL" id="JANPWB010000008">
    <property type="protein sequence ID" value="KAJ1164203.1"/>
    <property type="molecule type" value="Genomic_DNA"/>
</dbReference>
<comment type="caution">
    <text evidence="2">The sequence shown here is derived from an EMBL/GenBank/DDBJ whole genome shotgun (WGS) entry which is preliminary data.</text>
</comment>
<gene>
    <name evidence="2" type="ORF">NDU88_004648</name>
</gene>
<evidence type="ECO:0000313" key="3">
    <source>
        <dbReference type="Proteomes" id="UP001066276"/>
    </source>
</evidence>